<evidence type="ECO:0000313" key="3">
    <source>
        <dbReference type="Proteomes" id="UP000007969"/>
    </source>
</evidence>
<dbReference type="KEGG" id="ckr:CKR_0477"/>
<dbReference type="Proteomes" id="UP000007969">
    <property type="component" value="Chromosome"/>
</dbReference>
<reference evidence="3" key="1">
    <citation type="submission" date="2005-09" db="EMBL/GenBank/DDBJ databases">
        <title>Complete genome sequence of Clostridium kluyveri and comparative genomics of Clostridia species.</title>
        <authorList>
            <person name="Inui M."/>
            <person name="Nonaka H."/>
            <person name="Shinoda Y."/>
            <person name="Ikenaga Y."/>
            <person name="Abe M."/>
            <person name="Naito K."/>
            <person name="Vertes A.A."/>
            <person name="Yukawa H."/>
        </authorList>
    </citation>
    <scope>NUCLEOTIDE SEQUENCE [LARGE SCALE GENOMIC DNA]</scope>
    <source>
        <strain evidence="3">NBRC 12016</strain>
    </source>
</reference>
<dbReference type="InterPro" id="IPR012347">
    <property type="entry name" value="Ferritin-like"/>
</dbReference>
<dbReference type="GO" id="GO:0016491">
    <property type="term" value="F:oxidoreductase activity"/>
    <property type="evidence" value="ECO:0007669"/>
    <property type="project" value="InterPro"/>
</dbReference>
<evidence type="ECO:0000313" key="2">
    <source>
        <dbReference type="EMBL" id="BAH05528.1"/>
    </source>
</evidence>
<dbReference type="Pfam" id="PF02915">
    <property type="entry name" value="Rubrerythrin"/>
    <property type="match status" value="1"/>
</dbReference>
<dbReference type="HOGENOM" id="CLU_139640_0_0_9"/>
<dbReference type="SUPFAM" id="SSF47240">
    <property type="entry name" value="Ferritin-like"/>
    <property type="match status" value="1"/>
</dbReference>
<feature type="domain" description="Rubrerythrin diiron-binding" evidence="1">
    <location>
        <begin position="11"/>
        <end position="158"/>
    </location>
</feature>
<accession>B9DZ53</accession>
<dbReference type="InterPro" id="IPR009078">
    <property type="entry name" value="Ferritin-like_SF"/>
</dbReference>
<evidence type="ECO:0000259" key="1">
    <source>
        <dbReference type="Pfam" id="PF02915"/>
    </source>
</evidence>
<name>B9DZ53_CLOK1</name>
<proteinExistence type="predicted"/>
<dbReference type="Gene3D" id="1.20.1260.10">
    <property type="match status" value="1"/>
</dbReference>
<organism evidence="2 3">
    <name type="scientific">Clostridium kluyveri (strain NBRC 12016)</name>
    <dbReference type="NCBI Taxonomy" id="583346"/>
    <lineage>
        <taxon>Bacteria</taxon>
        <taxon>Bacillati</taxon>
        <taxon>Bacillota</taxon>
        <taxon>Clostridia</taxon>
        <taxon>Eubacteriales</taxon>
        <taxon>Clostridiaceae</taxon>
        <taxon>Clostridium</taxon>
    </lineage>
</organism>
<dbReference type="GO" id="GO:0046872">
    <property type="term" value="F:metal ion binding"/>
    <property type="evidence" value="ECO:0007669"/>
    <property type="project" value="InterPro"/>
</dbReference>
<dbReference type="AlphaFoldDB" id="B9DZ53"/>
<gene>
    <name evidence="2" type="ordered locus">CKR_0477</name>
</gene>
<protein>
    <recommendedName>
        <fullName evidence="1">Rubrerythrin diiron-binding domain-containing protein</fullName>
    </recommendedName>
</protein>
<dbReference type="InterPro" id="IPR003251">
    <property type="entry name" value="Rr_diiron-bd_dom"/>
</dbReference>
<sequence>MSNVTYKIFDLLQSLIDIENMSLKLYLKIEEHFKNESQEINILAKTIAKQEQKHIEYYESLSSSLKGKLDDSIDFYLYDKISGLLFEFKKNIKIPEVNTPRHLIEFAIEFERNNVALLLNIQGRLLQNINDVNNRIYRVISIIIREEEEHENMFRKLLE</sequence>
<dbReference type="EMBL" id="AP009049">
    <property type="protein sequence ID" value="BAH05528.1"/>
    <property type="molecule type" value="Genomic_DNA"/>
</dbReference>